<evidence type="ECO:0000256" key="1">
    <source>
        <dbReference type="SAM" id="MobiDB-lite"/>
    </source>
</evidence>
<evidence type="ECO:0000313" key="2">
    <source>
        <dbReference type="EMBL" id="CAG6560484.1"/>
    </source>
</evidence>
<dbReference type="AlphaFoldDB" id="A0A8D8NCU3"/>
<accession>A0A8D8NCU3</accession>
<feature type="region of interest" description="Disordered" evidence="1">
    <location>
        <begin position="1"/>
        <end position="23"/>
    </location>
</feature>
<sequence length="99" mass="11229">MTLVRLVSRTTSRSSCKKSSPTRTSCTCGWRRTAIASVWCDPLTEPPSRPFACTNARDHRGWDRARDGSSCPATATEQSRCGISRRRWKSSRRKIRPRS</sequence>
<dbReference type="EMBL" id="HBUE01158856">
    <property type="protein sequence ID" value="CAG6509110.1"/>
    <property type="molecule type" value="Transcribed_RNA"/>
</dbReference>
<name>A0A8D8NCU3_CULPI</name>
<feature type="compositionally biased region" description="Polar residues" evidence="1">
    <location>
        <begin position="71"/>
        <end position="81"/>
    </location>
</feature>
<dbReference type="EMBL" id="HBUE01054777">
    <property type="protein sequence ID" value="CAG6466061.1"/>
    <property type="molecule type" value="Transcribed_RNA"/>
</dbReference>
<reference evidence="2" key="1">
    <citation type="submission" date="2021-05" db="EMBL/GenBank/DDBJ databases">
        <authorList>
            <person name="Alioto T."/>
            <person name="Alioto T."/>
            <person name="Gomez Garrido J."/>
        </authorList>
    </citation>
    <scope>NUCLEOTIDE SEQUENCE</scope>
</reference>
<proteinExistence type="predicted"/>
<dbReference type="EMBL" id="HBUE01263985">
    <property type="protein sequence ID" value="CAG6560484.1"/>
    <property type="molecule type" value="Transcribed_RNA"/>
</dbReference>
<feature type="compositionally biased region" description="Basic residues" evidence="1">
    <location>
        <begin position="83"/>
        <end position="99"/>
    </location>
</feature>
<organism evidence="2">
    <name type="scientific">Culex pipiens</name>
    <name type="common">House mosquito</name>
    <dbReference type="NCBI Taxonomy" id="7175"/>
    <lineage>
        <taxon>Eukaryota</taxon>
        <taxon>Metazoa</taxon>
        <taxon>Ecdysozoa</taxon>
        <taxon>Arthropoda</taxon>
        <taxon>Hexapoda</taxon>
        <taxon>Insecta</taxon>
        <taxon>Pterygota</taxon>
        <taxon>Neoptera</taxon>
        <taxon>Endopterygota</taxon>
        <taxon>Diptera</taxon>
        <taxon>Nematocera</taxon>
        <taxon>Culicoidea</taxon>
        <taxon>Culicidae</taxon>
        <taxon>Culicinae</taxon>
        <taxon>Culicini</taxon>
        <taxon>Culex</taxon>
        <taxon>Culex</taxon>
    </lineage>
</organism>
<protein>
    <submittedName>
        <fullName evidence="2">(northern house mosquito) hypothetical protein</fullName>
    </submittedName>
</protein>
<feature type="region of interest" description="Disordered" evidence="1">
    <location>
        <begin position="61"/>
        <end position="99"/>
    </location>
</feature>